<comment type="caution">
    <text evidence="4">The sequence shown here is derived from an EMBL/GenBank/DDBJ whole genome shotgun (WGS) entry which is preliminary data.</text>
</comment>
<gene>
    <name evidence="4" type="ORF">AsFPU1_1630</name>
</gene>
<feature type="domain" description="Gfo/Idh/MocA-like oxidoreductase N-terminal" evidence="2">
    <location>
        <begin position="9"/>
        <end position="127"/>
    </location>
</feature>
<keyword evidence="4" id="KW-0808">Transferase</keyword>
<evidence type="ECO:0000313" key="5">
    <source>
        <dbReference type="Proteomes" id="UP000287247"/>
    </source>
</evidence>
<dbReference type="SUPFAM" id="SSF51735">
    <property type="entry name" value="NAD(P)-binding Rossmann-fold domains"/>
    <property type="match status" value="1"/>
</dbReference>
<dbReference type="InterPro" id="IPR000683">
    <property type="entry name" value="Gfo/Idh/MocA-like_OxRdtase_N"/>
</dbReference>
<dbReference type="InterPro" id="IPR051450">
    <property type="entry name" value="Gfo/Idh/MocA_Oxidoreductases"/>
</dbReference>
<evidence type="ECO:0000259" key="2">
    <source>
        <dbReference type="Pfam" id="PF01408"/>
    </source>
</evidence>
<feature type="domain" description="Gfo/Idh/MocA-like oxidoreductase C-terminal" evidence="3">
    <location>
        <begin position="145"/>
        <end position="326"/>
    </location>
</feature>
<dbReference type="Pfam" id="PF01408">
    <property type="entry name" value="GFO_IDH_MocA"/>
    <property type="match status" value="1"/>
</dbReference>
<proteinExistence type="inferred from homology"/>
<dbReference type="GO" id="GO:0016740">
    <property type="term" value="F:transferase activity"/>
    <property type="evidence" value="ECO:0007669"/>
    <property type="project" value="UniProtKB-KW"/>
</dbReference>
<dbReference type="Pfam" id="PF02894">
    <property type="entry name" value="GFO_IDH_MocA_C"/>
    <property type="match status" value="1"/>
</dbReference>
<sequence>MILSHSHPLKIGIVGTGYAAQRRAETFQQDQRSQLCLVSGHTPETVKTFCQTYDISSRDSWPTLVKDKDIDLVAICSINQDHGIIAQAALEAGKHIILEYPLSLDVAQAKYLLSLANQKDKLLHVEHIEILGALHQTIRHYLPELGTIFYGRYVTIAPQNPVPRRWTYHHQMFGFPFKAALPRFHRFTDLFGEVKSITCHSRYWDTLEDGYYKASLCDAKLQFNQGLSVDIIYGKGEVFHQSDRTLELWGDQGKLIFEGDQGKLITKEGTKSIELGSRRGLFAQDTIMVLEHLFEGKPLYISPKSSLYALQVADAAEQSSRLGKTVFLNEYD</sequence>
<dbReference type="InterPro" id="IPR036291">
    <property type="entry name" value="NAD(P)-bd_dom_sf"/>
</dbReference>
<evidence type="ECO:0000313" key="4">
    <source>
        <dbReference type="EMBL" id="GBF80229.1"/>
    </source>
</evidence>
<dbReference type="InterPro" id="IPR004104">
    <property type="entry name" value="Gfo/Idh/MocA-like_OxRdtase_C"/>
</dbReference>
<keyword evidence="5" id="KW-1185">Reference proteome</keyword>
<reference evidence="5" key="1">
    <citation type="submission" date="2017-05" db="EMBL/GenBank/DDBJ databases">
        <title>Physiological properties and genetic analysis related to exopolysaccharide production of fresh-water unicellular cyanobacterium Aphanothece sacrum, Suizenji Nori, that has been cultured as a food source in Japan.</title>
        <authorList>
            <person name="Kanesaki Y."/>
            <person name="Yoshikawa S."/>
            <person name="Ohki K."/>
        </authorList>
    </citation>
    <scope>NUCLEOTIDE SEQUENCE [LARGE SCALE GENOMIC DNA]</scope>
    <source>
        <strain evidence="5">FPU1</strain>
    </source>
</reference>
<name>A0A401IG92_APHSA</name>
<evidence type="ECO:0000256" key="1">
    <source>
        <dbReference type="ARBA" id="ARBA00010928"/>
    </source>
</evidence>
<dbReference type="GO" id="GO:0000166">
    <property type="term" value="F:nucleotide binding"/>
    <property type="evidence" value="ECO:0007669"/>
    <property type="project" value="InterPro"/>
</dbReference>
<dbReference type="Gene3D" id="3.30.360.10">
    <property type="entry name" value="Dihydrodipicolinate Reductase, domain 2"/>
    <property type="match status" value="1"/>
</dbReference>
<protein>
    <submittedName>
        <fullName evidence="4">Glycosyl transferase</fullName>
    </submittedName>
</protein>
<dbReference type="AlphaFoldDB" id="A0A401IG92"/>
<dbReference type="Proteomes" id="UP000287247">
    <property type="component" value="Unassembled WGS sequence"/>
</dbReference>
<dbReference type="PANTHER" id="PTHR43377:SF10">
    <property type="entry name" value="BILIVERDIN REDUCTASE"/>
    <property type="match status" value="1"/>
</dbReference>
<dbReference type="Gene3D" id="3.40.50.720">
    <property type="entry name" value="NAD(P)-binding Rossmann-like Domain"/>
    <property type="match status" value="1"/>
</dbReference>
<comment type="similarity">
    <text evidence="1">Belongs to the Gfo/Idh/MocA family.</text>
</comment>
<organism evidence="4 5">
    <name type="scientific">Aphanothece sacrum FPU1</name>
    <dbReference type="NCBI Taxonomy" id="1920663"/>
    <lineage>
        <taxon>Bacteria</taxon>
        <taxon>Bacillati</taxon>
        <taxon>Cyanobacteriota</taxon>
        <taxon>Cyanophyceae</taxon>
        <taxon>Oscillatoriophycideae</taxon>
        <taxon>Chroococcales</taxon>
        <taxon>Aphanothecaceae</taxon>
        <taxon>Aphanothece</taxon>
    </lineage>
</organism>
<dbReference type="RefSeq" id="WP_227873525.1">
    <property type="nucleotide sequence ID" value="NZ_BDQK01000006.1"/>
</dbReference>
<dbReference type="PANTHER" id="PTHR43377">
    <property type="entry name" value="BILIVERDIN REDUCTASE A"/>
    <property type="match status" value="1"/>
</dbReference>
<accession>A0A401IG92</accession>
<dbReference type="EMBL" id="BDQK01000006">
    <property type="protein sequence ID" value="GBF80229.1"/>
    <property type="molecule type" value="Genomic_DNA"/>
</dbReference>
<evidence type="ECO:0000259" key="3">
    <source>
        <dbReference type="Pfam" id="PF02894"/>
    </source>
</evidence>